<protein>
    <recommendedName>
        <fullName evidence="3">DUF2971 domain-containing protein</fullName>
    </recommendedName>
</protein>
<dbReference type="OrthoDB" id="8548541at2"/>
<dbReference type="EMBL" id="LZZM01000043">
    <property type="protein sequence ID" value="OOM81931.1"/>
    <property type="molecule type" value="Genomic_DNA"/>
</dbReference>
<gene>
    <name evidence="1" type="ORF">CLPUN_07930</name>
</gene>
<dbReference type="AlphaFoldDB" id="A0A1S8TW40"/>
<dbReference type="RefSeq" id="WP_143328970.1">
    <property type="nucleotide sequence ID" value="NZ_LZZM01000043.1"/>
</dbReference>
<evidence type="ECO:0000313" key="2">
    <source>
        <dbReference type="Proteomes" id="UP000190890"/>
    </source>
</evidence>
<dbReference type="Pfam" id="PF11185">
    <property type="entry name" value="DUF2971"/>
    <property type="match status" value="1"/>
</dbReference>
<evidence type="ECO:0000313" key="1">
    <source>
        <dbReference type="EMBL" id="OOM81931.1"/>
    </source>
</evidence>
<name>A0A1S8TW40_9CLOT</name>
<accession>A0A1S8TW40</accession>
<dbReference type="STRING" id="29367.CLPUN_07930"/>
<dbReference type="InterPro" id="IPR021352">
    <property type="entry name" value="DUF2971"/>
</dbReference>
<evidence type="ECO:0008006" key="3">
    <source>
        <dbReference type="Google" id="ProtNLM"/>
    </source>
</evidence>
<dbReference type="Proteomes" id="UP000190890">
    <property type="component" value="Unassembled WGS sequence"/>
</dbReference>
<reference evidence="1 2" key="1">
    <citation type="submission" date="2016-05" db="EMBL/GenBank/DDBJ databases">
        <title>Microbial solvent formation.</title>
        <authorList>
            <person name="Poehlein A."/>
            <person name="Montoya Solano J.D."/>
            <person name="Flitsch S."/>
            <person name="Krabben P."/>
            <person name="Duerre P."/>
            <person name="Daniel R."/>
        </authorList>
    </citation>
    <scope>NUCLEOTIDE SEQUENCE [LARGE SCALE GENOMIC DNA]</scope>
    <source>
        <strain evidence="1 2">DSM 2619</strain>
    </source>
</reference>
<sequence>MKETFNIKDTEEKGLPKLPLKLQQMTEIMKKLSFAQSWTKTPDESDAMWRIYSTQMTGVRIKVSRKNIFKQVELLKSSSEVFYDLEDREVEYDKPIDYELYLKKENDDAGNTKVPFLFHKRKAFKHEEEYRIAMRYNIFKTKEFMKDWSSTDEALKAMLDFDFPKAIRYDLPDKMIEEVVLDPRTPEYFEKTFLKYCENRKLNKNGTKFMKSELYKKP</sequence>
<proteinExistence type="predicted"/>
<comment type="caution">
    <text evidence="1">The sequence shown here is derived from an EMBL/GenBank/DDBJ whole genome shotgun (WGS) entry which is preliminary data.</text>
</comment>
<keyword evidence="2" id="KW-1185">Reference proteome</keyword>
<organism evidence="1 2">
    <name type="scientific">Clostridium puniceum</name>
    <dbReference type="NCBI Taxonomy" id="29367"/>
    <lineage>
        <taxon>Bacteria</taxon>
        <taxon>Bacillati</taxon>
        <taxon>Bacillota</taxon>
        <taxon>Clostridia</taxon>
        <taxon>Eubacteriales</taxon>
        <taxon>Clostridiaceae</taxon>
        <taxon>Clostridium</taxon>
    </lineage>
</organism>